<name>A0ABS9VL32_9SPHN</name>
<evidence type="ECO:0000256" key="1">
    <source>
        <dbReference type="ARBA" id="ARBA00004651"/>
    </source>
</evidence>
<dbReference type="Gene3D" id="1.20.1740.10">
    <property type="entry name" value="Amino acid/polyamine transporter I"/>
    <property type="match status" value="1"/>
</dbReference>
<sequence length="442" mass="45261">MTERDDGKMGIWMTSALVVGGIIGAGIFMLPVSLAPLGQNALIAWPISGVGILCIAFALAQMSRLGGDGIQANIEREFGPTVAFLVAWSFWFSNWVAAASVAIGASAALSFIGAPFNSTQSVVPLAILCVVILTVVNAMGVRAAGGLSILTVAIKVLPLLAVIWLFAERGAGATRFEPLAPMPITFANLAAATALTFYTLTGFENATAPVGKVRDAERTLPRAIFRGTIFVVLLYMLAGTAILLLLPAGTIVSSPAPYADVLVSRWGIVAASLAALAIAISAFGCLNGLILGTGELTYSLALRGDLPASLAKTRGAGTPVNAQILVAVLTILLLLANSSKATASLFTFIILLSAAGILPLYGVGALAAWRASPTPGARIVCAVALLFVLFAAYGVGLEANLWGLVLLAAGLMIRLAMHRLNSRAGSIPLEAAIPAATPGSSA</sequence>
<keyword evidence="5 6" id="KW-0472">Membrane</keyword>
<feature type="transmembrane region" description="Helical" evidence="6">
    <location>
        <begin position="81"/>
        <end position="109"/>
    </location>
</feature>
<dbReference type="EMBL" id="JAKZHW010000001">
    <property type="protein sequence ID" value="MCH8615675.1"/>
    <property type="molecule type" value="Genomic_DNA"/>
</dbReference>
<accession>A0ABS9VL32</accession>
<dbReference type="PANTHER" id="PTHR42770:SF7">
    <property type="entry name" value="MEMBRANE PROTEIN"/>
    <property type="match status" value="1"/>
</dbReference>
<evidence type="ECO:0000256" key="2">
    <source>
        <dbReference type="ARBA" id="ARBA00022475"/>
    </source>
</evidence>
<feature type="transmembrane region" description="Helical" evidence="6">
    <location>
        <begin position="147"/>
        <end position="167"/>
    </location>
</feature>
<evidence type="ECO:0000313" key="8">
    <source>
        <dbReference type="Proteomes" id="UP001203058"/>
    </source>
</evidence>
<dbReference type="PIRSF" id="PIRSF006060">
    <property type="entry name" value="AA_transporter"/>
    <property type="match status" value="1"/>
</dbReference>
<comment type="caution">
    <text evidence="7">The sequence shown here is derived from an EMBL/GenBank/DDBJ whole genome shotgun (WGS) entry which is preliminary data.</text>
</comment>
<dbReference type="RefSeq" id="WP_241446507.1">
    <property type="nucleotide sequence ID" value="NZ_JAKZHW010000001.1"/>
</dbReference>
<feature type="transmembrane region" description="Helical" evidence="6">
    <location>
        <begin position="179"/>
        <end position="203"/>
    </location>
</feature>
<organism evidence="7 8">
    <name type="scientific">Sphingomonas telluris</name>
    <dbReference type="NCBI Taxonomy" id="2907998"/>
    <lineage>
        <taxon>Bacteria</taxon>
        <taxon>Pseudomonadati</taxon>
        <taxon>Pseudomonadota</taxon>
        <taxon>Alphaproteobacteria</taxon>
        <taxon>Sphingomonadales</taxon>
        <taxon>Sphingomonadaceae</taxon>
        <taxon>Sphingomonas</taxon>
    </lineage>
</organism>
<reference evidence="7 8" key="1">
    <citation type="submission" date="2022-03" db="EMBL/GenBank/DDBJ databases">
        <authorList>
            <person name="Jo J.-H."/>
            <person name="Im W.-T."/>
        </authorList>
    </citation>
    <scope>NUCLEOTIDE SEQUENCE [LARGE SCALE GENOMIC DNA]</scope>
    <source>
        <strain evidence="7 8">SM33</strain>
    </source>
</reference>
<evidence type="ECO:0000256" key="6">
    <source>
        <dbReference type="SAM" id="Phobius"/>
    </source>
</evidence>
<feature type="transmembrane region" description="Helical" evidence="6">
    <location>
        <begin position="401"/>
        <end position="417"/>
    </location>
</feature>
<dbReference type="Proteomes" id="UP001203058">
    <property type="component" value="Unassembled WGS sequence"/>
</dbReference>
<keyword evidence="8" id="KW-1185">Reference proteome</keyword>
<keyword evidence="4 6" id="KW-1133">Transmembrane helix</keyword>
<feature type="transmembrane region" description="Helical" evidence="6">
    <location>
        <begin position="121"/>
        <end position="140"/>
    </location>
</feature>
<evidence type="ECO:0000256" key="5">
    <source>
        <dbReference type="ARBA" id="ARBA00023136"/>
    </source>
</evidence>
<comment type="subcellular location">
    <subcellularLocation>
        <location evidence="1">Cell membrane</location>
        <topology evidence="1">Multi-pass membrane protein</topology>
    </subcellularLocation>
</comment>
<feature type="transmembrane region" description="Helical" evidence="6">
    <location>
        <begin position="320"/>
        <end position="339"/>
    </location>
</feature>
<keyword evidence="3 6" id="KW-0812">Transmembrane</keyword>
<evidence type="ECO:0000313" key="7">
    <source>
        <dbReference type="EMBL" id="MCH8615675.1"/>
    </source>
</evidence>
<dbReference type="InterPro" id="IPR050367">
    <property type="entry name" value="APC_superfamily"/>
</dbReference>
<dbReference type="Pfam" id="PF13520">
    <property type="entry name" value="AA_permease_2"/>
    <property type="match status" value="1"/>
</dbReference>
<feature type="transmembrane region" description="Helical" evidence="6">
    <location>
        <begin position="345"/>
        <end position="369"/>
    </location>
</feature>
<feature type="transmembrane region" description="Helical" evidence="6">
    <location>
        <begin position="42"/>
        <end position="60"/>
    </location>
</feature>
<feature type="transmembrane region" description="Helical" evidence="6">
    <location>
        <begin position="266"/>
        <end position="290"/>
    </location>
</feature>
<evidence type="ECO:0000256" key="3">
    <source>
        <dbReference type="ARBA" id="ARBA00022692"/>
    </source>
</evidence>
<proteinExistence type="predicted"/>
<protein>
    <submittedName>
        <fullName evidence="7">APC family permease</fullName>
    </submittedName>
</protein>
<keyword evidence="2" id="KW-1003">Cell membrane</keyword>
<dbReference type="InterPro" id="IPR002293">
    <property type="entry name" value="AA/rel_permease1"/>
</dbReference>
<evidence type="ECO:0000256" key="4">
    <source>
        <dbReference type="ARBA" id="ARBA00022989"/>
    </source>
</evidence>
<feature type="transmembrane region" description="Helical" evidence="6">
    <location>
        <begin position="224"/>
        <end position="246"/>
    </location>
</feature>
<dbReference type="PANTHER" id="PTHR42770">
    <property type="entry name" value="AMINO ACID TRANSPORTER-RELATED"/>
    <property type="match status" value="1"/>
</dbReference>
<feature type="transmembrane region" description="Helical" evidence="6">
    <location>
        <begin position="12"/>
        <end position="30"/>
    </location>
</feature>
<gene>
    <name evidence="7" type="ORF">LZ016_06120</name>
</gene>
<feature type="transmembrane region" description="Helical" evidence="6">
    <location>
        <begin position="376"/>
        <end position="395"/>
    </location>
</feature>